<sequence length="473" mass="54280">MVGSLRMGESAKNHNRVPQEGLDTVLERNTTTIHELRSKITAMQYRLAALKAENYRLTNHENQIKEGIPRIALPHEIVKMIFYECDALTRCRLLCTSRRIADELTVWNDVTFAWITRAPVVEDDRKTVMTHGYKVTTNCQVIGPFQVAKLIPMLNSLRNIRMLLIESSTLHFLDRCNRISREEGFFALLYNLECVKVCSTMDNLSLPYVLEDFLNLPRLRTLHIREHGIPKEMPLIDHIRAPIEDLRLCSQRIHARLLLQLCEALSKTLRRLELLFVAIIPEGTPTPNHRDECILRIISAIAKMENLSYVTLSRALLTPSIADDVCSRLGLLTSLEEIVFEAFDLNDLSRLVNVHLPLHAMQVTITDMVKVGTRWFPISRKGSELFDVFNDERIPILQEECQRVERTITLQFGRLRGLTSPTLCMKIGHVTVFGHKGVITMEKNPTGDCRVFIWNGHILSRSEYLKMHGITII</sequence>
<dbReference type="InterPro" id="IPR032675">
    <property type="entry name" value="LRR_dom_sf"/>
</dbReference>
<name>A0A914ZVQ4_PARUN</name>
<dbReference type="Gene3D" id="3.80.10.10">
    <property type="entry name" value="Ribonuclease Inhibitor"/>
    <property type="match status" value="1"/>
</dbReference>
<dbReference type="AlphaFoldDB" id="A0A914ZVQ4"/>
<dbReference type="SUPFAM" id="SSF52047">
    <property type="entry name" value="RNI-like"/>
    <property type="match status" value="1"/>
</dbReference>
<accession>A0A914ZVQ4</accession>
<dbReference type="WBParaSite" id="PgB32_g011_t05">
    <property type="protein sequence ID" value="PgB32_g011_t05"/>
    <property type="gene ID" value="PgB32_g011"/>
</dbReference>
<keyword evidence="1" id="KW-1185">Reference proteome</keyword>
<reference evidence="2" key="1">
    <citation type="submission" date="2022-11" db="UniProtKB">
        <authorList>
            <consortium name="WormBaseParasite"/>
        </authorList>
    </citation>
    <scope>IDENTIFICATION</scope>
</reference>
<evidence type="ECO:0000313" key="1">
    <source>
        <dbReference type="Proteomes" id="UP000887569"/>
    </source>
</evidence>
<organism evidence="1 2">
    <name type="scientific">Parascaris univalens</name>
    <name type="common">Nematode worm</name>
    <dbReference type="NCBI Taxonomy" id="6257"/>
    <lineage>
        <taxon>Eukaryota</taxon>
        <taxon>Metazoa</taxon>
        <taxon>Ecdysozoa</taxon>
        <taxon>Nematoda</taxon>
        <taxon>Chromadorea</taxon>
        <taxon>Rhabditida</taxon>
        <taxon>Spirurina</taxon>
        <taxon>Ascaridomorpha</taxon>
        <taxon>Ascaridoidea</taxon>
        <taxon>Ascarididae</taxon>
        <taxon>Parascaris</taxon>
    </lineage>
</organism>
<dbReference type="Proteomes" id="UP000887569">
    <property type="component" value="Unplaced"/>
</dbReference>
<proteinExistence type="predicted"/>
<evidence type="ECO:0000313" key="2">
    <source>
        <dbReference type="WBParaSite" id="PgB32_g011_t05"/>
    </source>
</evidence>
<protein>
    <submittedName>
        <fullName evidence="2">F-box domain-containing protein</fullName>
    </submittedName>
</protein>